<comment type="subcellular location">
    <subcellularLocation>
        <location evidence="1">Cell membrane</location>
        <topology evidence="1">Multi-pass membrane protein</topology>
    </subcellularLocation>
</comment>
<feature type="transmembrane region" description="Helical" evidence="6">
    <location>
        <begin position="226"/>
        <end position="248"/>
    </location>
</feature>
<sequence length="396" mass="40498">MMLSAISRYRMVAPRTRVVTVTASRESTAPAALALPHTDDAPRRVGRRAGAASRLPGLALAVAIAVVATAVGRMLPIVGGPVAGIVIGVVVAALVTPGPRWRPGITMASKTVLQASVVVLGSQLSLMQIVHVGLSSLPVMLGTLTAALLSAYWIGRWLGVTGNLRTLVGVGTAICGASAIAAVTPVIGAAGVEVAYAVTTIFLFNISAVLVFPVLGHLLGMSQHAFGLFAGTAVNDMSSVVAAATTYGHSAATYAVVVKLTRTLLIIPISLGLAALVARRERVHATASTAVDGDTEQTVTAEIRSRVHVLRLVPRFLIGFLLVAAANTIGLVPVGLHPALSQVSVFLITVALSAIGLSTDLPGLRRAGHRPLVLGAALWVVVSVTSLALQRATGLG</sequence>
<feature type="transmembrane region" description="Helical" evidence="6">
    <location>
        <begin position="260"/>
        <end position="278"/>
    </location>
</feature>
<feature type="transmembrane region" description="Helical" evidence="6">
    <location>
        <begin position="136"/>
        <end position="155"/>
    </location>
</feature>
<reference evidence="7" key="1">
    <citation type="submission" date="2016-10" db="EMBL/GenBank/DDBJ databases">
        <title>Sequence of Gallionella enrichment culture.</title>
        <authorList>
            <person name="Poehlein A."/>
            <person name="Muehling M."/>
            <person name="Daniel R."/>
        </authorList>
    </citation>
    <scope>NUCLEOTIDE SEQUENCE</scope>
</reference>
<evidence type="ECO:0000313" key="7">
    <source>
        <dbReference type="EMBL" id="OIQ84396.1"/>
    </source>
</evidence>
<dbReference type="AlphaFoldDB" id="A0A1J5QX92"/>
<evidence type="ECO:0000256" key="1">
    <source>
        <dbReference type="ARBA" id="ARBA00004651"/>
    </source>
</evidence>
<gene>
    <name evidence="7" type="ORF">GALL_337730</name>
</gene>
<evidence type="ECO:0000256" key="5">
    <source>
        <dbReference type="ARBA" id="ARBA00023136"/>
    </source>
</evidence>
<keyword evidence="4 6" id="KW-1133">Transmembrane helix</keyword>
<feature type="transmembrane region" description="Helical" evidence="6">
    <location>
        <begin position="111"/>
        <end position="130"/>
    </location>
</feature>
<feature type="transmembrane region" description="Helical" evidence="6">
    <location>
        <begin position="167"/>
        <end position="188"/>
    </location>
</feature>
<protein>
    <recommendedName>
        <fullName evidence="8">Sulfate exporter family transporter</fullName>
    </recommendedName>
</protein>
<feature type="transmembrane region" description="Helical" evidence="6">
    <location>
        <begin position="194"/>
        <end position="219"/>
    </location>
</feature>
<dbReference type="PANTHER" id="PTHR30106">
    <property type="entry name" value="INNER MEMBRANE PROTEIN YEIH-RELATED"/>
    <property type="match status" value="1"/>
</dbReference>
<feature type="transmembrane region" description="Helical" evidence="6">
    <location>
        <begin position="51"/>
        <end position="71"/>
    </location>
</feature>
<feature type="transmembrane region" description="Helical" evidence="6">
    <location>
        <begin position="77"/>
        <end position="99"/>
    </location>
</feature>
<comment type="caution">
    <text evidence="7">The sequence shown here is derived from an EMBL/GenBank/DDBJ whole genome shotgun (WGS) entry which is preliminary data.</text>
</comment>
<evidence type="ECO:0000256" key="2">
    <source>
        <dbReference type="ARBA" id="ARBA00022475"/>
    </source>
</evidence>
<dbReference type="GO" id="GO:0005886">
    <property type="term" value="C:plasma membrane"/>
    <property type="evidence" value="ECO:0007669"/>
    <property type="project" value="UniProtKB-SubCell"/>
</dbReference>
<evidence type="ECO:0000256" key="3">
    <source>
        <dbReference type="ARBA" id="ARBA00022692"/>
    </source>
</evidence>
<keyword evidence="5 6" id="KW-0472">Membrane</keyword>
<dbReference type="Pfam" id="PF03601">
    <property type="entry name" value="Cons_hypoth698"/>
    <property type="match status" value="1"/>
</dbReference>
<feature type="transmembrane region" description="Helical" evidence="6">
    <location>
        <begin position="339"/>
        <end position="359"/>
    </location>
</feature>
<proteinExistence type="predicted"/>
<keyword evidence="3 6" id="KW-0812">Transmembrane</keyword>
<feature type="transmembrane region" description="Helical" evidence="6">
    <location>
        <begin position="312"/>
        <end position="333"/>
    </location>
</feature>
<name>A0A1J5QX92_9ZZZZ</name>
<evidence type="ECO:0000256" key="6">
    <source>
        <dbReference type="SAM" id="Phobius"/>
    </source>
</evidence>
<evidence type="ECO:0008006" key="8">
    <source>
        <dbReference type="Google" id="ProtNLM"/>
    </source>
</evidence>
<organism evidence="7">
    <name type="scientific">mine drainage metagenome</name>
    <dbReference type="NCBI Taxonomy" id="410659"/>
    <lineage>
        <taxon>unclassified sequences</taxon>
        <taxon>metagenomes</taxon>
        <taxon>ecological metagenomes</taxon>
    </lineage>
</organism>
<dbReference type="InterPro" id="IPR018383">
    <property type="entry name" value="UPF0324_pro"/>
</dbReference>
<keyword evidence="2" id="KW-1003">Cell membrane</keyword>
<accession>A0A1J5QX92</accession>
<dbReference type="EMBL" id="MLJW01000620">
    <property type="protein sequence ID" value="OIQ84396.1"/>
    <property type="molecule type" value="Genomic_DNA"/>
</dbReference>
<feature type="transmembrane region" description="Helical" evidence="6">
    <location>
        <begin position="371"/>
        <end position="389"/>
    </location>
</feature>
<dbReference type="PANTHER" id="PTHR30106:SF1">
    <property type="entry name" value="UPF0324 MEMBRANE PROTEIN FN0533"/>
    <property type="match status" value="1"/>
</dbReference>
<evidence type="ECO:0000256" key="4">
    <source>
        <dbReference type="ARBA" id="ARBA00022989"/>
    </source>
</evidence>